<evidence type="ECO:0000313" key="4">
    <source>
        <dbReference type="EnsemblMetazoa" id="G26645.1:cds"/>
    </source>
</evidence>
<keyword evidence="1" id="KW-0106">Calcium</keyword>
<dbReference type="PROSITE" id="PS50222">
    <property type="entry name" value="EF_HAND_2"/>
    <property type="match status" value="2"/>
</dbReference>
<reference evidence="4" key="1">
    <citation type="submission" date="2022-08" db="UniProtKB">
        <authorList>
            <consortium name="EnsemblMetazoa"/>
        </authorList>
    </citation>
    <scope>IDENTIFICATION</scope>
    <source>
        <strain evidence="4">05x7-T-G4-1.051#20</strain>
    </source>
</reference>
<organism evidence="4 5">
    <name type="scientific">Magallana gigas</name>
    <name type="common">Pacific oyster</name>
    <name type="synonym">Crassostrea gigas</name>
    <dbReference type="NCBI Taxonomy" id="29159"/>
    <lineage>
        <taxon>Eukaryota</taxon>
        <taxon>Metazoa</taxon>
        <taxon>Spiralia</taxon>
        <taxon>Lophotrochozoa</taxon>
        <taxon>Mollusca</taxon>
        <taxon>Bivalvia</taxon>
        <taxon>Autobranchia</taxon>
        <taxon>Pteriomorphia</taxon>
        <taxon>Ostreida</taxon>
        <taxon>Ostreoidea</taxon>
        <taxon>Ostreidae</taxon>
        <taxon>Magallana</taxon>
    </lineage>
</organism>
<dbReference type="AlphaFoldDB" id="A0A8W8L6S6"/>
<keyword evidence="5" id="KW-1185">Reference proteome</keyword>
<dbReference type="CDD" id="cd00051">
    <property type="entry name" value="EFh"/>
    <property type="match status" value="1"/>
</dbReference>
<dbReference type="InterPro" id="IPR002048">
    <property type="entry name" value="EF_hand_dom"/>
</dbReference>
<dbReference type="InterPro" id="IPR018247">
    <property type="entry name" value="EF_Hand_1_Ca_BS"/>
</dbReference>
<dbReference type="SMART" id="SM00054">
    <property type="entry name" value="EFh"/>
    <property type="match status" value="2"/>
</dbReference>
<name>A0A8W8L6S6_MAGGI</name>
<feature type="chain" id="PRO_5036489058" description="EF-hand domain-containing protein" evidence="2">
    <location>
        <begin position="19"/>
        <end position="141"/>
    </location>
</feature>
<evidence type="ECO:0000256" key="1">
    <source>
        <dbReference type="ARBA" id="ARBA00022837"/>
    </source>
</evidence>
<dbReference type="PROSITE" id="PS00018">
    <property type="entry name" value="EF_HAND_1"/>
    <property type="match status" value="2"/>
</dbReference>
<dbReference type="Pfam" id="PF13499">
    <property type="entry name" value="EF-hand_7"/>
    <property type="match status" value="1"/>
</dbReference>
<feature type="domain" description="EF-hand" evidence="3">
    <location>
        <begin position="87"/>
        <end position="114"/>
    </location>
</feature>
<sequence length="141" mass="16290">ENVMQLVIFSCLVVFAIGQHHHLNNHELQQLVDPGFQSLDINPKDGLLEHDELSKLFDMRDTDGNGNLSREEFGAHTGLDFLFKDPLFDHFDTDHDGVLSKDEFVEKPFAEMNQNGDSEVSRHEFDHFYTQLLHHINQHHG</sequence>
<evidence type="ECO:0000256" key="2">
    <source>
        <dbReference type="SAM" id="SignalP"/>
    </source>
</evidence>
<keyword evidence="2" id="KW-0732">Signal</keyword>
<dbReference type="EnsemblMetazoa" id="G26645.1">
    <property type="protein sequence ID" value="G26645.1:cds"/>
    <property type="gene ID" value="G26645"/>
</dbReference>
<evidence type="ECO:0000313" key="5">
    <source>
        <dbReference type="Proteomes" id="UP000005408"/>
    </source>
</evidence>
<dbReference type="SUPFAM" id="SSF47473">
    <property type="entry name" value="EF-hand"/>
    <property type="match status" value="1"/>
</dbReference>
<protein>
    <recommendedName>
        <fullName evidence="3">EF-hand domain-containing protein</fullName>
    </recommendedName>
</protein>
<accession>A0A8W8L6S6</accession>
<dbReference type="InterPro" id="IPR011992">
    <property type="entry name" value="EF-hand-dom_pair"/>
</dbReference>
<evidence type="ECO:0000259" key="3">
    <source>
        <dbReference type="PROSITE" id="PS50222"/>
    </source>
</evidence>
<dbReference type="Proteomes" id="UP000005408">
    <property type="component" value="Unassembled WGS sequence"/>
</dbReference>
<feature type="signal peptide" evidence="2">
    <location>
        <begin position="1"/>
        <end position="18"/>
    </location>
</feature>
<dbReference type="Gene3D" id="1.10.238.10">
    <property type="entry name" value="EF-hand"/>
    <property type="match status" value="2"/>
</dbReference>
<feature type="domain" description="EF-hand" evidence="3">
    <location>
        <begin position="48"/>
        <end position="83"/>
    </location>
</feature>
<dbReference type="GO" id="GO:0005509">
    <property type="term" value="F:calcium ion binding"/>
    <property type="evidence" value="ECO:0007669"/>
    <property type="project" value="InterPro"/>
</dbReference>
<proteinExistence type="predicted"/>